<feature type="domain" description="Homeobox" evidence="12">
    <location>
        <begin position="231"/>
        <end position="291"/>
    </location>
</feature>
<evidence type="ECO:0000256" key="8">
    <source>
        <dbReference type="ARBA" id="ARBA00023242"/>
    </source>
</evidence>
<evidence type="ECO:0000256" key="4">
    <source>
        <dbReference type="ARBA" id="ARBA00023015"/>
    </source>
</evidence>
<keyword evidence="3" id="KW-0678">Repressor</keyword>
<comment type="subcellular location">
    <subcellularLocation>
        <location evidence="1 9 10">Nucleus</location>
    </subcellularLocation>
</comment>
<dbReference type="CDD" id="cd00086">
    <property type="entry name" value="homeodomain"/>
    <property type="match status" value="1"/>
</dbReference>
<name>A0A8J2K2U4_9HEXA</name>
<keyword evidence="8 9" id="KW-0539">Nucleus</keyword>
<dbReference type="GO" id="GO:0000978">
    <property type="term" value="F:RNA polymerase II cis-regulatory region sequence-specific DNA binding"/>
    <property type="evidence" value="ECO:0007669"/>
    <property type="project" value="TreeGrafter"/>
</dbReference>
<keyword evidence="4" id="KW-0805">Transcription regulation</keyword>
<dbReference type="GO" id="GO:0000981">
    <property type="term" value="F:DNA-binding transcription factor activity, RNA polymerase II-specific"/>
    <property type="evidence" value="ECO:0007669"/>
    <property type="project" value="InterPro"/>
</dbReference>
<keyword evidence="14" id="KW-1185">Reference proteome</keyword>
<dbReference type="OrthoDB" id="6159439at2759"/>
<accession>A0A8J2K2U4</accession>
<dbReference type="InterPro" id="IPR001356">
    <property type="entry name" value="HD"/>
</dbReference>
<dbReference type="PROSITE" id="PS50071">
    <property type="entry name" value="HOMEOBOX_2"/>
    <property type="match status" value="1"/>
</dbReference>
<dbReference type="Proteomes" id="UP000708208">
    <property type="component" value="Unassembled WGS sequence"/>
</dbReference>
<evidence type="ECO:0000259" key="12">
    <source>
        <dbReference type="PROSITE" id="PS50071"/>
    </source>
</evidence>
<dbReference type="InterPro" id="IPR050877">
    <property type="entry name" value="EMX-VAX-Noto_Homeobox_TFs"/>
</dbReference>
<evidence type="ECO:0000256" key="5">
    <source>
        <dbReference type="ARBA" id="ARBA00023125"/>
    </source>
</evidence>
<feature type="region of interest" description="Disordered" evidence="11">
    <location>
        <begin position="304"/>
        <end position="333"/>
    </location>
</feature>
<comment type="caution">
    <text evidence="13">The sequence shown here is derived from an EMBL/GenBank/DDBJ whole genome shotgun (WGS) entry which is preliminary data.</text>
</comment>
<dbReference type="PANTHER" id="PTHR24339">
    <property type="entry name" value="HOMEOBOX PROTEIN EMX-RELATED"/>
    <property type="match status" value="1"/>
</dbReference>
<dbReference type="PROSITE" id="PS00027">
    <property type="entry name" value="HOMEOBOX_1"/>
    <property type="match status" value="1"/>
</dbReference>
<protein>
    <recommendedName>
        <fullName evidence="12">Homeobox domain-containing protein</fullName>
    </recommendedName>
</protein>
<dbReference type="GO" id="GO:0005634">
    <property type="term" value="C:nucleus"/>
    <property type="evidence" value="ECO:0007669"/>
    <property type="project" value="UniProtKB-SubCell"/>
</dbReference>
<evidence type="ECO:0000256" key="11">
    <source>
        <dbReference type="SAM" id="MobiDB-lite"/>
    </source>
</evidence>
<organism evidence="13 14">
    <name type="scientific">Allacma fusca</name>
    <dbReference type="NCBI Taxonomy" id="39272"/>
    <lineage>
        <taxon>Eukaryota</taxon>
        <taxon>Metazoa</taxon>
        <taxon>Ecdysozoa</taxon>
        <taxon>Arthropoda</taxon>
        <taxon>Hexapoda</taxon>
        <taxon>Collembola</taxon>
        <taxon>Symphypleona</taxon>
        <taxon>Sminthuridae</taxon>
        <taxon>Allacma</taxon>
    </lineage>
</organism>
<dbReference type="GO" id="GO:0030182">
    <property type="term" value="P:neuron differentiation"/>
    <property type="evidence" value="ECO:0007669"/>
    <property type="project" value="TreeGrafter"/>
</dbReference>
<feature type="DNA-binding region" description="Homeobox" evidence="9">
    <location>
        <begin position="233"/>
        <end position="292"/>
    </location>
</feature>
<keyword evidence="2" id="KW-0217">Developmental protein</keyword>
<evidence type="ECO:0000256" key="3">
    <source>
        <dbReference type="ARBA" id="ARBA00022491"/>
    </source>
</evidence>
<evidence type="ECO:0000256" key="6">
    <source>
        <dbReference type="ARBA" id="ARBA00023155"/>
    </source>
</evidence>
<evidence type="ECO:0000256" key="10">
    <source>
        <dbReference type="RuleBase" id="RU000682"/>
    </source>
</evidence>
<dbReference type="FunFam" id="1.10.10.60:FF:000450">
    <property type="entry name" value="Homeobox protein notochord"/>
    <property type="match status" value="1"/>
</dbReference>
<evidence type="ECO:0000256" key="2">
    <source>
        <dbReference type="ARBA" id="ARBA00022473"/>
    </source>
</evidence>
<evidence type="ECO:0000256" key="9">
    <source>
        <dbReference type="PROSITE-ProRule" id="PRU00108"/>
    </source>
</evidence>
<proteinExistence type="predicted"/>
<feature type="compositionally biased region" description="Polar residues" evidence="11">
    <location>
        <begin position="192"/>
        <end position="225"/>
    </location>
</feature>
<evidence type="ECO:0000256" key="1">
    <source>
        <dbReference type="ARBA" id="ARBA00004123"/>
    </source>
</evidence>
<feature type="compositionally biased region" description="Polar residues" evidence="11">
    <location>
        <begin position="56"/>
        <end position="78"/>
    </location>
</feature>
<dbReference type="GO" id="GO:0007417">
    <property type="term" value="P:central nervous system development"/>
    <property type="evidence" value="ECO:0007669"/>
    <property type="project" value="TreeGrafter"/>
</dbReference>
<feature type="compositionally biased region" description="Low complexity" evidence="11">
    <location>
        <begin position="34"/>
        <end position="52"/>
    </location>
</feature>
<keyword evidence="6 9" id="KW-0371">Homeobox</keyword>
<dbReference type="SMART" id="SM00389">
    <property type="entry name" value="HOX"/>
    <property type="match status" value="1"/>
</dbReference>
<evidence type="ECO:0000313" key="14">
    <source>
        <dbReference type="Proteomes" id="UP000708208"/>
    </source>
</evidence>
<evidence type="ECO:0000313" key="13">
    <source>
        <dbReference type="EMBL" id="CAG7728842.1"/>
    </source>
</evidence>
<feature type="compositionally biased region" description="Polar residues" evidence="11">
    <location>
        <begin position="324"/>
        <end position="333"/>
    </location>
</feature>
<gene>
    <name evidence="13" type="ORF">AFUS01_LOCUS17597</name>
</gene>
<dbReference type="InterPro" id="IPR017970">
    <property type="entry name" value="Homeobox_CS"/>
</dbReference>
<feature type="region of interest" description="Disordered" evidence="11">
    <location>
        <begin position="33"/>
        <end position="78"/>
    </location>
</feature>
<keyword evidence="7" id="KW-0804">Transcription</keyword>
<evidence type="ECO:0000256" key="7">
    <source>
        <dbReference type="ARBA" id="ARBA00023163"/>
    </source>
</evidence>
<dbReference type="AlphaFoldDB" id="A0A8J2K2U4"/>
<sequence>MQNSLQFPYPFSSFNLASMFDLSSLAAHQNQIMSSNNNNNNNNNHTSNNNHHAATLNGNASRISTSPPKSPNSPQNFDATTAMSHFLFPPSLLAHGFCHITPHEDSCKEKLLKKGVSSKSFTIDSLLGLNNAARAVIQSGIVPSHHHHHHHHSHLSGLNGINLSTSMGNNWRPEHIKQETKKENRYHPYAHGQTQVNNSSNSRQKHSNTSNSSSGTDKVQESSPQAARRAAKAKRVRTIFTPEQLERLEAEFERQQYMVGPERLYLASSLHLTEAQVKVWFQNRRIKWRKQHLEMQQQRLAALRSQQGDMEDEGSSDFGGSSSPTPTVASSCMTEMTNLTVPTGDIIS</sequence>
<dbReference type="EMBL" id="CAJVCH010169489">
    <property type="protein sequence ID" value="CAG7728842.1"/>
    <property type="molecule type" value="Genomic_DNA"/>
</dbReference>
<feature type="region of interest" description="Disordered" evidence="11">
    <location>
        <begin position="191"/>
        <end position="235"/>
    </location>
</feature>
<dbReference type="Pfam" id="PF00046">
    <property type="entry name" value="Homeodomain"/>
    <property type="match status" value="1"/>
</dbReference>
<reference evidence="13" key="1">
    <citation type="submission" date="2021-06" db="EMBL/GenBank/DDBJ databases">
        <authorList>
            <person name="Hodson N. C."/>
            <person name="Mongue J. A."/>
            <person name="Jaron S. K."/>
        </authorList>
    </citation>
    <scope>NUCLEOTIDE SEQUENCE</scope>
</reference>
<dbReference type="PANTHER" id="PTHR24339:SF67">
    <property type="entry name" value="GNOT1 HOMEODOMAIN PROTEIN-RELATED"/>
    <property type="match status" value="1"/>
</dbReference>
<keyword evidence="5 9" id="KW-0238">DNA-binding</keyword>